<comment type="caution">
    <text evidence="12">The sequence shown here is derived from an EMBL/GenBank/DDBJ whole genome shotgun (WGS) entry which is preliminary data.</text>
</comment>
<dbReference type="OrthoDB" id="6430908at2759"/>
<dbReference type="Proteomes" id="UP000235965">
    <property type="component" value="Unassembled WGS sequence"/>
</dbReference>
<dbReference type="Gene3D" id="3.40.190.10">
    <property type="entry name" value="Periplasmic binding protein-like II"/>
    <property type="match status" value="1"/>
</dbReference>
<dbReference type="InterPro" id="IPR001320">
    <property type="entry name" value="Iontro_rcpt_C"/>
</dbReference>
<feature type="transmembrane region" description="Helical" evidence="10">
    <location>
        <begin position="196"/>
        <end position="220"/>
    </location>
</feature>
<dbReference type="PANTHER" id="PTHR42643:SF30">
    <property type="entry name" value="IONOTROPIC RECEPTOR 40A-RELATED"/>
    <property type="match status" value="1"/>
</dbReference>
<dbReference type="STRING" id="105785.A0A2J7RBJ9"/>
<comment type="similarity">
    <text evidence="2">Belongs to the glutamate-gated ion channel (TC 1.A.10.1) family.</text>
</comment>
<dbReference type="GO" id="GO:0015276">
    <property type="term" value="F:ligand-gated monoatomic ion channel activity"/>
    <property type="evidence" value="ECO:0007669"/>
    <property type="project" value="InterPro"/>
</dbReference>
<evidence type="ECO:0000256" key="7">
    <source>
        <dbReference type="ARBA" id="ARBA00023136"/>
    </source>
</evidence>
<evidence type="ECO:0000256" key="6">
    <source>
        <dbReference type="ARBA" id="ARBA00022989"/>
    </source>
</evidence>
<dbReference type="GO" id="GO:0050906">
    <property type="term" value="P:detection of stimulus involved in sensory perception"/>
    <property type="evidence" value="ECO:0007669"/>
    <property type="project" value="UniProtKB-ARBA"/>
</dbReference>
<evidence type="ECO:0000256" key="8">
    <source>
        <dbReference type="ARBA" id="ARBA00023170"/>
    </source>
</evidence>
<comment type="subcellular location">
    <subcellularLocation>
        <location evidence="1">Cell membrane</location>
        <topology evidence="1">Multi-pass membrane protein</topology>
    </subcellularLocation>
</comment>
<keyword evidence="6 10" id="KW-1133">Transmembrane helix</keyword>
<reference evidence="12 13" key="1">
    <citation type="submission" date="2017-12" db="EMBL/GenBank/DDBJ databases">
        <title>Hemimetabolous genomes reveal molecular basis of termite eusociality.</title>
        <authorList>
            <person name="Harrison M.C."/>
            <person name="Jongepier E."/>
            <person name="Robertson H.M."/>
            <person name="Arning N."/>
            <person name="Bitard-Feildel T."/>
            <person name="Chao H."/>
            <person name="Childers C.P."/>
            <person name="Dinh H."/>
            <person name="Doddapaneni H."/>
            <person name="Dugan S."/>
            <person name="Gowin J."/>
            <person name="Greiner C."/>
            <person name="Han Y."/>
            <person name="Hu H."/>
            <person name="Hughes D.S.T."/>
            <person name="Huylmans A.-K."/>
            <person name="Kemena C."/>
            <person name="Kremer L.P.M."/>
            <person name="Lee S.L."/>
            <person name="Lopez-Ezquerra A."/>
            <person name="Mallet L."/>
            <person name="Monroy-Kuhn J.M."/>
            <person name="Moser A."/>
            <person name="Murali S.C."/>
            <person name="Muzny D.M."/>
            <person name="Otani S."/>
            <person name="Piulachs M.-D."/>
            <person name="Poelchau M."/>
            <person name="Qu J."/>
            <person name="Schaub F."/>
            <person name="Wada-Katsumata A."/>
            <person name="Worley K.C."/>
            <person name="Xie Q."/>
            <person name="Ylla G."/>
            <person name="Poulsen M."/>
            <person name="Gibbs R.A."/>
            <person name="Schal C."/>
            <person name="Richards S."/>
            <person name="Belles X."/>
            <person name="Korb J."/>
            <person name="Bornberg-Bauer E."/>
        </authorList>
    </citation>
    <scope>NUCLEOTIDE SEQUENCE [LARGE SCALE GENOMIC DNA]</scope>
    <source>
        <tissue evidence="12">Whole body</tissue>
    </source>
</reference>
<evidence type="ECO:0000256" key="3">
    <source>
        <dbReference type="ARBA" id="ARBA00022475"/>
    </source>
</evidence>
<keyword evidence="4 10" id="KW-0812">Transmembrane</keyword>
<keyword evidence="9" id="KW-0325">Glycoprotein</keyword>
<keyword evidence="5" id="KW-0732">Signal</keyword>
<feature type="domain" description="Ionotropic glutamate receptor C-terminal" evidence="11">
    <location>
        <begin position="133"/>
        <end position="390"/>
    </location>
</feature>
<evidence type="ECO:0000256" key="2">
    <source>
        <dbReference type="ARBA" id="ARBA00008685"/>
    </source>
</evidence>
<dbReference type="PANTHER" id="PTHR42643">
    <property type="entry name" value="IONOTROPIC RECEPTOR 20A-RELATED"/>
    <property type="match status" value="1"/>
</dbReference>
<dbReference type="EMBL" id="NEVH01005895">
    <property type="protein sequence ID" value="PNF38217.1"/>
    <property type="molecule type" value="Genomic_DNA"/>
</dbReference>
<feature type="transmembrane region" description="Helical" evidence="10">
    <location>
        <begin position="383"/>
        <end position="403"/>
    </location>
</feature>
<keyword evidence="8" id="KW-0675">Receptor</keyword>
<dbReference type="InterPro" id="IPR052192">
    <property type="entry name" value="Insect_Ionotropic_Sensory_Rcpt"/>
</dbReference>
<organism evidence="12 13">
    <name type="scientific">Cryptotermes secundus</name>
    <dbReference type="NCBI Taxonomy" id="105785"/>
    <lineage>
        <taxon>Eukaryota</taxon>
        <taxon>Metazoa</taxon>
        <taxon>Ecdysozoa</taxon>
        <taxon>Arthropoda</taxon>
        <taxon>Hexapoda</taxon>
        <taxon>Insecta</taxon>
        <taxon>Pterygota</taxon>
        <taxon>Neoptera</taxon>
        <taxon>Polyneoptera</taxon>
        <taxon>Dictyoptera</taxon>
        <taxon>Blattodea</taxon>
        <taxon>Blattoidea</taxon>
        <taxon>Termitoidae</taxon>
        <taxon>Kalotermitidae</taxon>
        <taxon>Cryptotermitinae</taxon>
        <taxon>Cryptotermes</taxon>
    </lineage>
</organism>
<keyword evidence="3" id="KW-1003">Cell membrane</keyword>
<evidence type="ECO:0000256" key="5">
    <source>
        <dbReference type="ARBA" id="ARBA00022729"/>
    </source>
</evidence>
<proteinExistence type="inferred from homology"/>
<dbReference type="Pfam" id="PF00060">
    <property type="entry name" value="Lig_chan"/>
    <property type="match status" value="1"/>
</dbReference>
<dbReference type="SUPFAM" id="SSF53850">
    <property type="entry name" value="Periplasmic binding protein-like II"/>
    <property type="match status" value="1"/>
</dbReference>
<gene>
    <name evidence="12" type="ORF">B7P43_G13364</name>
</gene>
<evidence type="ECO:0000313" key="12">
    <source>
        <dbReference type="EMBL" id="PNF38217.1"/>
    </source>
</evidence>
<protein>
    <recommendedName>
        <fullName evidence="11">Ionotropic glutamate receptor C-terminal domain-containing protein</fullName>
    </recommendedName>
</protein>
<dbReference type="InterPro" id="IPR018313">
    <property type="entry name" value="SBP_3_CS"/>
</dbReference>
<accession>A0A2J7RBJ9</accession>
<dbReference type="PROSITE" id="PS01039">
    <property type="entry name" value="SBP_BACTERIAL_3"/>
    <property type="match status" value="1"/>
</dbReference>
<dbReference type="GO" id="GO:0005886">
    <property type="term" value="C:plasma membrane"/>
    <property type="evidence" value="ECO:0007669"/>
    <property type="project" value="UniProtKB-SubCell"/>
</dbReference>
<evidence type="ECO:0000256" key="9">
    <source>
        <dbReference type="ARBA" id="ARBA00023180"/>
    </source>
</evidence>
<evidence type="ECO:0000313" key="13">
    <source>
        <dbReference type="Proteomes" id="UP000235965"/>
    </source>
</evidence>
<dbReference type="Gene3D" id="1.10.287.70">
    <property type="match status" value="1"/>
</dbReference>
<sequence length="427" mass="49027">MSGCPLRVQVAHFPPYVIFQKDNNSFEDVSPSIGLDIDMIRTIAEVLNMSLELVPLYDTYPWGKMINGTWFGLRGGLMYGRADIALDAWSINLEDYLQFQGTERYFTDHVTWYVPGAKPKARWMSVGRVFARDTWFMCFFSIFVSATVFWSLAATHSKFEASHKYRNIFNCFSDSWAVVLGVSVPEIPHNASLRLFFISWVIYSLSVSNIFQTFFISYLIDPGLEHGINNIDELVDSELDIILSVFLSPFFDENLLKNPNRRRIVDTPYECLQNVANKSNVATMLSRVYFMSAGNEFHDPDKQLNLSPFNEDVFSDHIFMLLKRGNCLLDRINEVIFRLVEAGLPDKFLNSILDTKGQCSVSRTMEDLNEGYVSMTVSHLQSAFVLLCLGNILSVIAFIMEILHKKWDERREHSAHIKKRTATEESK</sequence>
<keyword evidence="13" id="KW-1185">Reference proteome</keyword>
<dbReference type="AlphaFoldDB" id="A0A2J7RBJ9"/>
<evidence type="ECO:0000256" key="4">
    <source>
        <dbReference type="ARBA" id="ARBA00022692"/>
    </source>
</evidence>
<evidence type="ECO:0000256" key="10">
    <source>
        <dbReference type="SAM" id="Phobius"/>
    </source>
</evidence>
<keyword evidence="7 10" id="KW-0472">Membrane</keyword>
<evidence type="ECO:0000259" key="11">
    <source>
        <dbReference type="Pfam" id="PF00060"/>
    </source>
</evidence>
<dbReference type="InParanoid" id="A0A2J7RBJ9"/>
<feature type="transmembrane region" description="Helical" evidence="10">
    <location>
        <begin position="134"/>
        <end position="153"/>
    </location>
</feature>
<evidence type="ECO:0000256" key="1">
    <source>
        <dbReference type="ARBA" id="ARBA00004651"/>
    </source>
</evidence>
<name>A0A2J7RBJ9_9NEOP</name>